<dbReference type="PANTHER" id="PTHR43134">
    <property type="entry name" value="SIGNAL RECOGNITION PARTICLE RECEPTOR SUBUNIT ALPHA"/>
    <property type="match status" value="1"/>
</dbReference>
<evidence type="ECO:0000256" key="6">
    <source>
        <dbReference type="ARBA" id="ARBA00022801"/>
    </source>
</evidence>
<dbReference type="InterPro" id="IPR027417">
    <property type="entry name" value="P-loop_NTPase"/>
</dbReference>
<dbReference type="InterPro" id="IPR036225">
    <property type="entry name" value="SRP/SRP_N"/>
</dbReference>
<dbReference type="Gene3D" id="1.20.120.140">
    <property type="entry name" value="Signal recognition particle SRP54, nucleotide-binding domain"/>
    <property type="match status" value="1"/>
</dbReference>
<dbReference type="SMART" id="SM00382">
    <property type="entry name" value="AAA"/>
    <property type="match status" value="1"/>
</dbReference>
<dbReference type="SUPFAM" id="SSF47364">
    <property type="entry name" value="Domain of the SRP/SRP receptor G-proteins"/>
    <property type="match status" value="1"/>
</dbReference>
<dbReference type="InterPro" id="IPR042101">
    <property type="entry name" value="SRP54_N_sf"/>
</dbReference>
<keyword evidence="8" id="KW-0472">Membrane</keyword>
<keyword evidence="6" id="KW-0378">Hydrolase</keyword>
<keyword evidence="5" id="KW-0547">Nucleotide-binding</keyword>
<sequence>MLLKFSLKKKRSLIDALTEQNKQQQLRISLEKSSSSFKNIFLNFFKRRVVNEEFRTELEEKLIELDFGYSFAEYLSKEITLNSVDAKEALLRAYGNCYTTLNIQKGRKNILLVVGANGSGKTTSIAKLAYRFKKEGFKVLLAAGDTFRAGAVEQLNVWAKKIGIEIVNPLRDREDPSALIYRSLSEYSDYDLIICDTSGRQHSNLNLLKELNKVYRTIKKFDESAPHESLLVLDSSVGQLAFTQAQSFLDSASISGIILSKMDSLSRGGIIFAIKERLNVPVKFIGTGEQLEDLHEFDLNAILDSWFKTD</sequence>
<dbReference type="GO" id="GO:0005047">
    <property type="term" value="F:signal recognition particle binding"/>
    <property type="evidence" value="ECO:0007669"/>
    <property type="project" value="TreeGrafter"/>
</dbReference>
<keyword evidence="13" id="KW-1185">Reference proteome</keyword>
<dbReference type="GO" id="GO:0005525">
    <property type="term" value="F:GTP binding"/>
    <property type="evidence" value="ECO:0007669"/>
    <property type="project" value="UniProtKB-KW"/>
</dbReference>
<dbReference type="GO" id="GO:0005737">
    <property type="term" value="C:cytoplasm"/>
    <property type="evidence" value="ECO:0007669"/>
    <property type="project" value="UniProtKB-ARBA"/>
</dbReference>
<dbReference type="InterPro" id="IPR013822">
    <property type="entry name" value="Signal_recog_particl_SRP54_hlx"/>
</dbReference>
<comment type="caution">
    <text evidence="12">The sequence shown here is derived from an EMBL/GenBank/DDBJ whole genome shotgun (WGS) entry which is preliminary data.</text>
</comment>
<dbReference type="Gene3D" id="3.40.50.300">
    <property type="entry name" value="P-loop containing nucleotide triphosphate hydrolases"/>
    <property type="match status" value="1"/>
</dbReference>
<dbReference type="GO" id="GO:0003924">
    <property type="term" value="F:GTPase activity"/>
    <property type="evidence" value="ECO:0007669"/>
    <property type="project" value="TreeGrafter"/>
</dbReference>
<dbReference type="InterPro" id="IPR000897">
    <property type="entry name" value="SRP54_GTPase_dom"/>
</dbReference>
<comment type="subcellular location">
    <subcellularLocation>
        <location evidence="1">Cell membrane</location>
        <topology evidence="1">Peripheral membrane protein</topology>
        <orientation evidence="1">Cytoplasmic side</orientation>
    </subcellularLocation>
</comment>
<dbReference type="GO" id="GO:0005886">
    <property type="term" value="C:plasma membrane"/>
    <property type="evidence" value="ECO:0007669"/>
    <property type="project" value="UniProtKB-SubCell"/>
</dbReference>
<gene>
    <name evidence="12" type="ORF">A6V39_02600</name>
</gene>
<dbReference type="STRING" id="432608.A6V39_02600"/>
<evidence type="ECO:0000313" key="12">
    <source>
        <dbReference type="EMBL" id="OAL10305.1"/>
    </source>
</evidence>
<dbReference type="InterPro" id="IPR004390">
    <property type="entry name" value="SR_rcpt_FtsY"/>
</dbReference>
<proteinExistence type="inferred from homology"/>
<dbReference type="PROSITE" id="PS00300">
    <property type="entry name" value="SRP54"/>
    <property type="match status" value="1"/>
</dbReference>
<dbReference type="SUPFAM" id="SSF52540">
    <property type="entry name" value="P-loop containing nucleoside triphosphate hydrolases"/>
    <property type="match status" value="1"/>
</dbReference>
<evidence type="ECO:0000256" key="8">
    <source>
        <dbReference type="ARBA" id="ARBA00023136"/>
    </source>
</evidence>
<evidence type="ECO:0000256" key="4">
    <source>
        <dbReference type="ARBA" id="ARBA00022490"/>
    </source>
</evidence>
<evidence type="ECO:0000256" key="5">
    <source>
        <dbReference type="ARBA" id="ARBA00022741"/>
    </source>
</evidence>
<comment type="similarity">
    <text evidence="2">Belongs to the GTP-binding SRP family.</text>
</comment>
<dbReference type="NCBIfam" id="TIGR00064">
    <property type="entry name" value="ftsY"/>
    <property type="match status" value="1"/>
</dbReference>
<organism evidence="12 13">
    <name type="scientific">Candidatus Mycoplasma haematobovis</name>
    <dbReference type="NCBI Taxonomy" id="432608"/>
    <lineage>
        <taxon>Bacteria</taxon>
        <taxon>Bacillati</taxon>
        <taxon>Mycoplasmatota</taxon>
        <taxon>Mollicutes</taxon>
        <taxon>Mycoplasmataceae</taxon>
        <taxon>Mycoplasma</taxon>
    </lineage>
</organism>
<dbReference type="GO" id="GO:0006614">
    <property type="term" value="P:SRP-dependent cotranslational protein targeting to membrane"/>
    <property type="evidence" value="ECO:0007669"/>
    <property type="project" value="InterPro"/>
</dbReference>
<comment type="catalytic activity">
    <reaction evidence="10">
        <text>GTP + H2O = GDP + phosphate + H(+)</text>
        <dbReference type="Rhea" id="RHEA:19669"/>
        <dbReference type="ChEBI" id="CHEBI:15377"/>
        <dbReference type="ChEBI" id="CHEBI:15378"/>
        <dbReference type="ChEBI" id="CHEBI:37565"/>
        <dbReference type="ChEBI" id="CHEBI:43474"/>
        <dbReference type="ChEBI" id="CHEBI:58189"/>
        <dbReference type="EC" id="3.6.5.4"/>
    </reaction>
</comment>
<keyword evidence="9" id="KW-0675">Receptor</keyword>
<dbReference type="PANTHER" id="PTHR43134:SF1">
    <property type="entry name" value="SIGNAL RECOGNITION PARTICLE RECEPTOR SUBUNIT ALPHA"/>
    <property type="match status" value="1"/>
</dbReference>
<evidence type="ECO:0000313" key="13">
    <source>
        <dbReference type="Proteomes" id="UP000077623"/>
    </source>
</evidence>
<dbReference type="InterPro" id="IPR003593">
    <property type="entry name" value="AAA+_ATPase"/>
</dbReference>
<keyword evidence="3" id="KW-1003">Cell membrane</keyword>
<keyword evidence="4" id="KW-0963">Cytoplasm</keyword>
<protein>
    <submittedName>
        <fullName evidence="12">Signal recognition particle-docking protein FtsY</fullName>
    </submittedName>
</protein>
<evidence type="ECO:0000256" key="1">
    <source>
        <dbReference type="ARBA" id="ARBA00004413"/>
    </source>
</evidence>
<evidence type="ECO:0000256" key="2">
    <source>
        <dbReference type="ARBA" id="ARBA00008531"/>
    </source>
</evidence>
<dbReference type="Pfam" id="PF02881">
    <property type="entry name" value="SRP54_N"/>
    <property type="match status" value="1"/>
</dbReference>
<keyword evidence="7" id="KW-0342">GTP-binding</keyword>
<name>A0A1A9QEB7_9MOLU</name>
<evidence type="ECO:0000256" key="3">
    <source>
        <dbReference type="ARBA" id="ARBA00022475"/>
    </source>
</evidence>
<dbReference type="SMART" id="SM00962">
    <property type="entry name" value="SRP54"/>
    <property type="match status" value="1"/>
</dbReference>
<dbReference type="Pfam" id="PF00448">
    <property type="entry name" value="SRP54"/>
    <property type="match status" value="1"/>
</dbReference>
<feature type="domain" description="SRP54-type proteins GTP-binding" evidence="11">
    <location>
        <begin position="281"/>
        <end position="294"/>
    </location>
</feature>
<dbReference type="EMBL" id="LWUJ01000011">
    <property type="protein sequence ID" value="OAL10305.1"/>
    <property type="molecule type" value="Genomic_DNA"/>
</dbReference>
<evidence type="ECO:0000256" key="10">
    <source>
        <dbReference type="ARBA" id="ARBA00048027"/>
    </source>
</evidence>
<evidence type="ECO:0000256" key="7">
    <source>
        <dbReference type="ARBA" id="ARBA00023134"/>
    </source>
</evidence>
<dbReference type="AlphaFoldDB" id="A0A1A9QEB7"/>
<evidence type="ECO:0000259" key="11">
    <source>
        <dbReference type="PROSITE" id="PS00300"/>
    </source>
</evidence>
<accession>A0A1A9QEB7</accession>
<evidence type="ECO:0000256" key="9">
    <source>
        <dbReference type="ARBA" id="ARBA00023170"/>
    </source>
</evidence>
<dbReference type="Proteomes" id="UP000077623">
    <property type="component" value="Unassembled WGS sequence"/>
</dbReference>
<reference evidence="13" key="1">
    <citation type="submission" date="2016-04" db="EMBL/GenBank/DDBJ databases">
        <authorList>
            <person name="Quiroz-Castaneda R.E."/>
            <person name="Martinez-Ocampo F."/>
        </authorList>
    </citation>
    <scope>NUCLEOTIDE SEQUENCE [LARGE SCALE GENOMIC DNA]</scope>
    <source>
        <strain evidence="13">INIFAP01</strain>
    </source>
</reference>